<keyword evidence="4" id="KW-1185">Reference proteome</keyword>
<dbReference type="Pfam" id="PF13516">
    <property type="entry name" value="LRR_6"/>
    <property type="match status" value="3"/>
</dbReference>
<feature type="region of interest" description="Disordered" evidence="1">
    <location>
        <begin position="119"/>
        <end position="141"/>
    </location>
</feature>
<feature type="compositionally biased region" description="Polar residues" evidence="1">
    <location>
        <begin position="1"/>
        <end position="11"/>
    </location>
</feature>
<evidence type="ECO:0000259" key="2">
    <source>
        <dbReference type="PROSITE" id="PS50802"/>
    </source>
</evidence>
<dbReference type="OrthoDB" id="415023at2759"/>
<dbReference type="GO" id="GO:0016579">
    <property type="term" value="P:protein deubiquitination"/>
    <property type="evidence" value="ECO:0007669"/>
    <property type="project" value="TreeGrafter"/>
</dbReference>
<dbReference type="SMART" id="SM00368">
    <property type="entry name" value="LRR_RI"/>
    <property type="match status" value="3"/>
</dbReference>
<evidence type="ECO:0000313" key="4">
    <source>
        <dbReference type="Proteomes" id="UP000037460"/>
    </source>
</evidence>
<dbReference type="Gene3D" id="3.90.70.80">
    <property type="match status" value="2"/>
</dbReference>
<dbReference type="InterPro" id="IPR032675">
    <property type="entry name" value="LRR_dom_sf"/>
</dbReference>
<dbReference type="SUPFAM" id="SSF52047">
    <property type="entry name" value="RNI-like"/>
    <property type="match status" value="1"/>
</dbReference>
<dbReference type="InterPro" id="IPR001611">
    <property type="entry name" value="Leu-rich_rpt"/>
</dbReference>
<accession>A0A0M0JI49</accession>
<reference evidence="4" key="1">
    <citation type="journal article" date="2015" name="PLoS Genet.">
        <title>Genome Sequence and Transcriptome Analyses of Chrysochromulina tobin: Metabolic Tools for Enhanced Algal Fitness in the Prominent Order Prymnesiales (Haptophyceae).</title>
        <authorList>
            <person name="Hovde B.T."/>
            <person name="Deodato C.R."/>
            <person name="Hunsperger H.M."/>
            <person name="Ryken S.A."/>
            <person name="Yost W."/>
            <person name="Jha R.K."/>
            <person name="Patterson J."/>
            <person name="Monnat R.J. Jr."/>
            <person name="Barlow S.B."/>
            <person name="Starkenburg S.R."/>
            <person name="Cattolico R.A."/>
        </authorList>
    </citation>
    <scope>NUCLEOTIDE SEQUENCE</scope>
    <source>
        <strain evidence="4">CCMP291</strain>
    </source>
</reference>
<dbReference type="InterPro" id="IPR050704">
    <property type="entry name" value="Peptidase_C85-like"/>
</dbReference>
<dbReference type="AlphaFoldDB" id="A0A0M0JI49"/>
<dbReference type="Pfam" id="PF02338">
    <property type="entry name" value="OTU"/>
    <property type="match status" value="1"/>
</dbReference>
<gene>
    <name evidence="3" type="ORF">Ctob_001393</name>
</gene>
<dbReference type="InterPro" id="IPR038765">
    <property type="entry name" value="Papain-like_cys_pep_sf"/>
</dbReference>
<dbReference type="SUPFAM" id="SSF54001">
    <property type="entry name" value="Cysteine proteinases"/>
    <property type="match status" value="1"/>
</dbReference>
<feature type="domain" description="OTU" evidence="2">
    <location>
        <begin position="320"/>
        <end position="444"/>
    </location>
</feature>
<dbReference type="CDD" id="cd22744">
    <property type="entry name" value="OTU"/>
    <property type="match status" value="1"/>
</dbReference>
<dbReference type="Proteomes" id="UP000037460">
    <property type="component" value="Unassembled WGS sequence"/>
</dbReference>
<dbReference type="InterPro" id="IPR003323">
    <property type="entry name" value="OTU_dom"/>
</dbReference>
<organism evidence="3 4">
    <name type="scientific">Chrysochromulina tobinii</name>
    <dbReference type="NCBI Taxonomy" id="1460289"/>
    <lineage>
        <taxon>Eukaryota</taxon>
        <taxon>Haptista</taxon>
        <taxon>Haptophyta</taxon>
        <taxon>Prymnesiophyceae</taxon>
        <taxon>Prymnesiales</taxon>
        <taxon>Chrysochromulinaceae</taxon>
        <taxon>Chrysochromulina</taxon>
    </lineage>
</organism>
<feature type="region of interest" description="Disordered" evidence="1">
    <location>
        <begin position="415"/>
        <end position="441"/>
    </location>
</feature>
<feature type="compositionally biased region" description="Basic and acidic residues" evidence="1">
    <location>
        <begin position="16"/>
        <end position="28"/>
    </location>
</feature>
<feature type="region of interest" description="Disordered" evidence="1">
    <location>
        <begin position="530"/>
        <end position="563"/>
    </location>
</feature>
<feature type="region of interest" description="Disordered" evidence="1">
    <location>
        <begin position="1"/>
        <end position="39"/>
    </location>
</feature>
<proteinExistence type="predicted"/>
<evidence type="ECO:0000313" key="3">
    <source>
        <dbReference type="EMBL" id="KOO26286.1"/>
    </source>
</evidence>
<dbReference type="Gene3D" id="3.80.10.10">
    <property type="entry name" value="Ribonuclease Inhibitor"/>
    <property type="match status" value="1"/>
</dbReference>
<evidence type="ECO:0000256" key="1">
    <source>
        <dbReference type="SAM" id="MobiDB-lite"/>
    </source>
</evidence>
<dbReference type="EMBL" id="JWZX01002871">
    <property type="protein sequence ID" value="KOO26286.1"/>
    <property type="molecule type" value="Genomic_DNA"/>
</dbReference>
<sequence length="722" mass="77990">MATHRPTSSRASMCAVERRLSEHVEASRSRRAKPSATSRAERAPRVCVCACLQHLVAMKAAADKAAADKAAVDKALADNAQPDAQLAAAIAASLGLSALFTPPTPSWAADTAFKGRVSKAESERSSRGHLQDLSRGTPTERRAITFNPPASMRQANAAIDSVNAAIDSGAVAGVTARPRLDDVLEHVKMLRRLAALQARWPSVDASFKYVNSFFRVLAKQVYGDEQLHGLARHETIRIMHEHREEFEKFVHGDFDSYVSHLSREGTHVKEPIRILDGILDGLLSLAQMKAGAVVATAPASMPINDTELRRRLTPVRANGWQPVDMVGDGNSFFRVLAKQVYGDKQLHGRARQETIRYMREHREEFEQFVPGDFDSFVDNLSREGTHVEGTDVEIKAAADAFNMCVTAVYGRSTNHDRTSTPSLLLPPPLAPGRSTNHDKTSAPLISDLETRGVYMAHYQAKQHSVVLERMDPAPLRPKGASGGCAGGEPCVGRKSIHEGEYKAGKKEGRGIFRSADGAVYLPRASRASGLPRADVTSAMAQAPQRLPPPKRRVPATAGPPPQMRSYEEQMAWALQQSTLDAQAEAPTEAQKAAFFAKVGASLEQVRSATRLDWSRKGLSAGDCKVIAHLIAAKLPVLTTLILWKNNIGDEGAKAIAEALKVNTVLTVLYLGENNIGDDGAKAIAEALKVNPVKTTVLLGDNNIGDEGAIAIAEVLKDIAVVC</sequence>
<dbReference type="GO" id="GO:0004843">
    <property type="term" value="F:cysteine-type deubiquitinase activity"/>
    <property type="evidence" value="ECO:0007669"/>
    <property type="project" value="TreeGrafter"/>
</dbReference>
<protein>
    <recommendedName>
        <fullName evidence="2">OTU domain-containing protein</fullName>
    </recommendedName>
</protein>
<name>A0A0M0JI49_9EUKA</name>
<comment type="caution">
    <text evidence="3">The sequence shown here is derived from an EMBL/GenBank/DDBJ whole genome shotgun (WGS) entry which is preliminary data.</text>
</comment>
<dbReference type="PROSITE" id="PS50802">
    <property type="entry name" value="OTU"/>
    <property type="match status" value="1"/>
</dbReference>
<dbReference type="PANTHER" id="PTHR12419">
    <property type="entry name" value="OTU DOMAIN CONTAINING PROTEIN"/>
    <property type="match status" value="1"/>
</dbReference>